<dbReference type="PANTHER" id="PTHR33144">
    <property type="entry name" value="OS10G0409366 PROTEIN-RELATED"/>
    <property type="match status" value="1"/>
</dbReference>
<dbReference type="Gramene" id="Solyc11g020845.1.1">
    <property type="protein sequence ID" value="Solyc11g020845.1.1"/>
    <property type="gene ID" value="Solyc11g020845.1"/>
</dbReference>
<name>A0A3Q7IUW2_SOLLC</name>
<dbReference type="PANTHER" id="PTHR33144:SF35">
    <property type="entry name" value="TRANSPOSASE, PTTA_EN_SPM, PLANT-RELATED"/>
    <property type="match status" value="1"/>
</dbReference>
<reference evidence="1" key="1">
    <citation type="journal article" date="2012" name="Nature">
        <title>The tomato genome sequence provides insights into fleshy fruit evolution.</title>
        <authorList>
            <consortium name="Tomato Genome Consortium"/>
        </authorList>
    </citation>
    <scope>NUCLEOTIDE SEQUENCE [LARGE SCALE GENOMIC DNA]</scope>
    <source>
        <strain evidence="1">cv. Heinz 1706</strain>
    </source>
</reference>
<protein>
    <submittedName>
        <fullName evidence="1">Uncharacterized protein</fullName>
    </submittedName>
</protein>
<dbReference type="EnsemblPlants" id="Solyc11g020845.1.1">
    <property type="protein sequence ID" value="Solyc11g020845.1.1"/>
    <property type="gene ID" value="Solyc11g020845.1"/>
</dbReference>
<evidence type="ECO:0000313" key="1">
    <source>
        <dbReference type="EnsemblPlants" id="Solyc11g020845.1.1"/>
    </source>
</evidence>
<organism evidence="1">
    <name type="scientific">Solanum lycopersicum</name>
    <name type="common">Tomato</name>
    <name type="synonym">Lycopersicon esculentum</name>
    <dbReference type="NCBI Taxonomy" id="4081"/>
    <lineage>
        <taxon>Eukaryota</taxon>
        <taxon>Viridiplantae</taxon>
        <taxon>Streptophyta</taxon>
        <taxon>Embryophyta</taxon>
        <taxon>Tracheophyta</taxon>
        <taxon>Spermatophyta</taxon>
        <taxon>Magnoliopsida</taxon>
        <taxon>eudicotyledons</taxon>
        <taxon>Gunneridae</taxon>
        <taxon>Pentapetalae</taxon>
        <taxon>asterids</taxon>
        <taxon>lamiids</taxon>
        <taxon>Solanales</taxon>
        <taxon>Solanaceae</taxon>
        <taxon>Solanoideae</taxon>
        <taxon>Solaneae</taxon>
        <taxon>Solanum</taxon>
        <taxon>Solanum subgen. Lycopersicon</taxon>
    </lineage>
</organism>
<keyword evidence="2" id="KW-1185">Reference proteome</keyword>
<dbReference type="AlphaFoldDB" id="A0A3Q7IUW2"/>
<dbReference type="InParanoid" id="A0A3Q7IUW2"/>
<dbReference type="OMA" id="MENKPND"/>
<dbReference type="Proteomes" id="UP000004994">
    <property type="component" value="Chromosome 11"/>
</dbReference>
<evidence type="ECO:0000313" key="2">
    <source>
        <dbReference type="Proteomes" id="UP000004994"/>
    </source>
</evidence>
<accession>A0A3Q7IUW2</accession>
<reference evidence="1" key="2">
    <citation type="submission" date="2019-01" db="UniProtKB">
        <authorList>
            <consortium name="EnsemblPlants"/>
        </authorList>
    </citation>
    <scope>IDENTIFICATION</scope>
    <source>
        <strain evidence="1">cv. Heinz 1706</strain>
    </source>
</reference>
<sequence length="119" mass="14292">MDTNDDLWDCTKEKYDIPKIGVRWTLKTVQEAWRRRKFYLKTHHFEAYANDQIRMENKPNDVPTSQFKELLKYWNSKKFKGKKENKYLKNTPIKKKEYVDAEMFNQKEGTGSADCSADE</sequence>
<proteinExistence type="predicted"/>